<sequence length="796" mass="92264">MGKIQDVREPAILQTEDSLNAFQLNLEELILAISKSGSSEELVELLSHSQDELVSYYILEADAFIPKSEKEEIKPSMMSYLWNYFLPERFKNLSLLIRDTLLQLCIAQQSLAEKKITKKKAIEHRGSCQNLLIEALQSICKEMTGEIQVLKSKEGALERKFESIQHLKNPWIIYKEQYIRILKQVDQILGANDFVKETIMTFTLIRSNLERMGFDIKKQNMVFLQKTQECQKLFENLEASDKIDEALNWLEAVLEELVKFEGKQEHQVRVLEGWLESLKSYTIPVGSADGVLLTKQIDFKKTTTKWLDYFILPDIIELWEDQETIISRVKHVITQVRGSLTIAKKSETPSNFNSDRNVIQLLLNGITENSRRATDLLIHIDETIQSEFFVTTLYEDSEFLKVPLQTSFTGFRSKNNSIGQWFRKNFDSLLQRIDKKYKETREKTPHQELEMALQVIENRSHPDHPDHYHALFLTKNFVGDLFLVPRLEIEKQLEDIVGQWKSGKSRSILLAGAPLCGKSTMAEHLSKVDFPKQTILLSPNTDLIVEGRKYRTTYNLKETLDFVKRALHNSSPLVLIDDVQLWRNKENSLLSNVKALMEFLATHGSRTLVLATMPDILVKHLDSRMTFSSSFTNYFDLNTSSLEQIYRAIMLRHGASHKVLYQGEDHALTDREIQKKVQTLAKKFESNIGAVLQAWTFCTQVFESDRIQFVDKNIELNDFFSPSEVLLLKYILLYGNGSELEFKTFFEDRFDTEIRPAIRRLLNIHILGRNEEGQLIVMDNVKQDVYSLLKYKEVFS</sequence>
<dbReference type="InterPro" id="IPR027417">
    <property type="entry name" value="P-loop_NTPase"/>
</dbReference>
<name>A0ABV8AW97_9BACT</name>
<protein>
    <recommendedName>
        <fullName evidence="3">AAA+ ATPase domain-containing protein</fullName>
    </recommendedName>
</protein>
<comment type="caution">
    <text evidence="1">The sequence shown here is derived from an EMBL/GenBank/DDBJ whole genome shotgun (WGS) entry which is preliminary data.</text>
</comment>
<dbReference type="Gene3D" id="3.40.50.300">
    <property type="entry name" value="P-loop containing nucleotide triphosphate hydrolases"/>
    <property type="match status" value="1"/>
</dbReference>
<organism evidence="1 2">
    <name type="scientific">Algoriphagus namhaensis</name>
    <dbReference type="NCBI Taxonomy" id="915353"/>
    <lineage>
        <taxon>Bacteria</taxon>
        <taxon>Pseudomonadati</taxon>
        <taxon>Bacteroidota</taxon>
        <taxon>Cytophagia</taxon>
        <taxon>Cytophagales</taxon>
        <taxon>Cyclobacteriaceae</taxon>
        <taxon>Algoriphagus</taxon>
    </lineage>
</organism>
<evidence type="ECO:0000313" key="2">
    <source>
        <dbReference type="Proteomes" id="UP001595805"/>
    </source>
</evidence>
<gene>
    <name evidence="1" type="ORF">ACFOSV_16645</name>
</gene>
<evidence type="ECO:0000313" key="1">
    <source>
        <dbReference type="EMBL" id="MFC3881827.1"/>
    </source>
</evidence>
<keyword evidence="2" id="KW-1185">Reference proteome</keyword>
<reference evidence="2" key="1">
    <citation type="journal article" date="2019" name="Int. J. Syst. Evol. Microbiol.">
        <title>The Global Catalogue of Microorganisms (GCM) 10K type strain sequencing project: providing services to taxonomists for standard genome sequencing and annotation.</title>
        <authorList>
            <consortium name="The Broad Institute Genomics Platform"/>
            <consortium name="The Broad Institute Genome Sequencing Center for Infectious Disease"/>
            <person name="Wu L."/>
            <person name="Ma J."/>
        </authorList>
    </citation>
    <scope>NUCLEOTIDE SEQUENCE [LARGE SCALE GENOMIC DNA]</scope>
    <source>
        <strain evidence="2">CCUG 60523</strain>
    </source>
</reference>
<proteinExistence type="predicted"/>
<dbReference type="RefSeq" id="WP_377907177.1">
    <property type="nucleotide sequence ID" value="NZ_JBHRZS010000007.1"/>
</dbReference>
<evidence type="ECO:0008006" key="3">
    <source>
        <dbReference type="Google" id="ProtNLM"/>
    </source>
</evidence>
<accession>A0ABV8AW97</accession>
<dbReference type="SUPFAM" id="SSF52540">
    <property type="entry name" value="P-loop containing nucleoside triphosphate hydrolases"/>
    <property type="match status" value="1"/>
</dbReference>
<dbReference type="EMBL" id="JBHRZS010000007">
    <property type="protein sequence ID" value="MFC3881827.1"/>
    <property type="molecule type" value="Genomic_DNA"/>
</dbReference>
<dbReference type="Proteomes" id="UP001595805">
    <property type="component" value="Unassembled WGS sequence"/>
</dbReference>